<comment type="similarity">
    <text evidence="3">Belongs to the glycosyltransferase 31 family. Beta3-Gal-T subfamily.</text>
</comment>
<evidence type="ECO:0000256" key="3">
    <source>
        <dbReference type="ARBA" id="ARBA00006462"/>
    </source>
</evidence>
<evidence type="ECO:0000256" key="6">
    <source>
        <dbReference type="ARBA" id="ARBA00022679"/>
    </source>
</evidence>
<keyword evidence="9" id="KW-0735">Signal-anchor</keyword>
<dbReference type="WBParaSite" id="PDA_v2.g506.t1">
    <property type="protein sequence ID" value="PDA_v2.g506.t1"/>
    <property type="gene ID" value="PDA_v2.g506"/>
</dbReference>
<dbReference type="GO" id="GO:0016263">
    <property type="term" value="F:glycoprotein-N-acetylgalactosamine 3-beta-galactosyltransferase activity"/>
    <property type="evidence" value="ECO:0007669"/>
    <property type="project" value="UniProtKB-EC"/>
</dbReference>
<evidence type="ECO:0000256" key="11">
    <source>
        <dbReference type="ARBA" id="ARBA00023136"/>
    </source>
</evidence>
<feature type="domain" description="Fringe-like glycosyltransferase" evidence="12">
    <location>
        <begin position="4"/>
        <end position="84"/>
    </location>
</feature>
<evidence type="ECO:0000256" key="9">
    <source>
        <dbReference type="ARBA" id="ARBA00022968"/>
    </source>
</evidence>
<evidence type="ECO:0000256" key="4">
    <source>
        <dbReference type="ARBA" id="ARBA00012557"/>
    </source>
</evidence>
<dbReference type="AlphaFoldDB" id="A0A914QMT8"/>
<protein>
    <recommendedName>
        <fullName evidence="4">N-acetylgalactosaminide beta-1,3-galactosyltransferase</fullName>
        <ecNumber evidence="4">2.4.1.122</ecNumber>
    </recommendedName>
</protein>
<keyword evidence="6" id="KW-0808">Transferase</keyword>
<keyword evidence="11" id="KW-0472">Membrane</keyword>
<evidence type="ECO:0000256" key="2">
    <source>
        <dbReference type="ARBA" id="ARBA00004922"/>
    </source>
</evidence>
<organism evidence="13 14">
    <name type="scientific">Panagrolaimus davidi</name>
    <dbReference type="NCBI Taxonomy" id="227884"/>
    <lineage>
        <taxon>Eukaryota</taxon>
        <taxon>Metazoa</taxon>
        <taxon>Ecdysozoa</taxon>
        <taxon>Nematoda</taxon>
        <taxon>Chromadorea</taxon>
        <taxon>Rhabditida</taxon>
        <taxon>Tylenchina</taxon>
        <taxon>Panagrolaimomorpha</taxon>
        <taxon>Panagrolaimoidea</taxon>
        <taxon>Panagrolaimidae</taxon>
        <taxon>Panagrolaimus</taxon>
    </lineage>
</organism>
<evidence type="ECO:0000256" key="8">
    <source>
        <dbReference type="ARBA" id="ARBA00022741"/>
    </source>
</evidence>
<evidence type="ECO:0000256" key="7">
    <source>
        <dbReference type="ARBA" id="ARBA00022692"/>
    </source>
</evidence>
<name>A0A914QMT8_9BILA</name>
<comment type="pathway">
    <text evidence="2">Protein modification; protein glycosylation.</text>
</comment>
<keyword evidence="10" id="KW-1133">Transmembrane helix</keyword>
<dbReference type="InterPro" id="IPR003378">
    <property type="entry name" value="Fringe-like_glycosylTrfase"/>
</dbReference>
<accession>A0A914QMT8</accession>
<dbReference type="Pfam" id="PF02434">
    <property type="entry name" value="Fringe"/>
    <property type="match status" value="1"/>
</dbReference>
<evidence type="ECO:0000259" key="12">
    <source>
        <dbReference type="Pfam" id="PF02434"/>
    </source>
</evidence>
<dbReference type="InterPro" id="IPR026050">
    <property type="entry name" value="C1GALT1/C1GALT1_chp1"/>
</dbReference>
<dbReference type="EC" id="2.4.1.122" evidence="4"/>
<sequence length="93" mass="10480">MENLRFFLLPFNPNKPLYFGARFKENLTSGYMSGGAGYILSREAVKQIATSLDDPNICSQPTNTNYHDDYEIGVCVKNLNITSIDTRDNLVKV</sequence>
<evidence type="ECO:0000256" key="5">
    <source>
        <dbReference type="ARBA" id="ARBA00022676"/>
    </source>
</evidence>
<dbReference type="GO" id="GO:0000166">
    <property type="term" value="F:nucleotide binding"/>
    <property type="evidence" value="ECO:0007669"/>
    <property type="project" value="UniProtKB-KW"/>
</dbReference>
<evidence type="ECO:0000313" key="14">
    <source>
        <dbReference type="WBParaSite" id="PDA_v2.g506.t1"/>
    </source>
</evidence>
<comment type="subcellular location">
    <subcellularLocation>
        <location evidence="1">Membrane</location>
        <topology evidence="1">Single-pass type II membrane protein</topology>
    </subcellularLocation>
</comment>
<reference evidence="14" key="1">
    <citation type="submission" date="2022-11" db="UniProtKB">
        <authorList>
            <consortium name="WormBaseParasite"/>
        </authorList>
    </citation>
    <scope>IDENTIFICATION</scope>
</reference>
<keyword evidence="8" id="KW-0547">Nucleotide-binding</keyword>
<evidence type="ECO:0000313" key="13">
    <source>
        <dbReference type="Proteomes" id="UP000887578"/>
    </source>
</evidence>
<proteinExistence type="inferred from homology"/>
<keyword evidence="13" id="KW-1185">Reference proteome</keyword>
<dbReference type="GO" id="GO:0016020">
    <property type="term" value="C:membrane"/>
    <property type="evidence" value="ECO:0007669"/>
    <property type="project" value="UniProtKB-SubCell"/>
</dbReference>
<keyword evidence="7" id="KW-0812">Transmembrane</keyword>
<dbReference type="Gene3D" id="3.90.550.50">
    <property type="match status" value="1"/>
</dbReference>
<dbReference type="Proteomes" id="UP000887578">
    <property type="component" value="Unplaced"/>
</dbReference>
<keyword evidence="5" id="KW-0328">Glycosyltransferase</keyword>
<evidence type="ECO:0000256" key="10">
    <source>
        <dbReference type="ARBA" id="ARBA00022989"/>
    </source>
</evidence>
<dbReference type="PANTHER" id="PTHR23033">
    <property type="entry name" value="BETA1,3-GALACTOSYLTRANSFERASE"/>
    <property type="match status" value="1"/>
</dbReference>
<evidence type="ECO:0000256" key="1">
    <source>
        <dbReference type="ARBA" id="ARBA00004606"/>
    </source>
</evidence>
<dbReference type="PANTHER" id="PTHR23033:SF14">
    <property type="entry name" value="GLYCOPROTEIN-N-ACETYLGALACTOSAMINE 3-BETA-GALACTOSYLTRANSFERASE 1-RELATED"/>
    <property type="match status" value="1"/>
</dbReference>